<reference evidence="3" key="1">
    <citation type="journal article" date="2020" name="Stud. Mycol.">
        <title>101 Dothideomycetes genomes: a test case for predicting lifestyles and emergence of pathogens.</title>
        <authorList>
            <person name="Haridas S."/>
            <person name="Albert R."/>
            <person name="Binder M."/>
            <person name="Bloem J."/>
            <person name="Labutti K."/>
            <person name="Salamov A."/>
            <person name="Andreopoulos B."/>
            <person name="Baker S."/>
            <person name="Barry K."/>
            <person name="Bills G."/>
            <person name="Bluhm B."/>
            <person name="Cannon C."/>
            <person name="Castanera R."/>
            <person name="Culley D."/>
            <person name="Daum C."/>
            <person name="Ezra D."/>
            <person name="Gonzalez J."/>
            <person name="Henrissat B."/>
            <person name="Kuo A."/>
            <person name="Liang C."/>
            <person name="Lipzen A."/>
            <person name="Lutzoni F."/>
            <person name="Magnuson J."/>
            <person name="Mondo S."/>
            <person name="Nolan M."/>
            <person name="Ohm R."/>
            <person name="Pangilinan J."/>
            <person name="Park H.-J."/>
            <person name="Ramirez L."/>
            <person name="Alfaro M."/>
            <person name="Sun H."/>
            <person name="Tritt A."/>
            <person name="Yoshinaga Y."/>
            <person name="Zwiers L.-H."/>
            <person name="Turgeon B."/>
            <person name="Goodwin S."/>
            <person name="Spatafora J."/>
            <person name="Crous P."/>
            <person name="Grigoriev I."/>
        </authorList>
    </citation>
    <scope>NUCLEOTIDE SEQUENCE</scope>
    <source>
        <strain evidence="3">CBS 269.34</strain>
    </source>
</reference>
<sequence length="105" mass="11110">MVPASLHLHRGGHSLLALFTEETSLTMTSLLFSTGVGAAHFLLCTGGRGLFTPRFKPRMGTDSTSCLSTPSAPVRGPSSNMLGGTSEPSHNLNDWYPLTFSDSPS</sequence>
<feature type="compositionally biased region" description="Polar residues" evidence="1">
    <location>
        <begin position="61"/>
        <end position="92"/>
    </location>
</feature>
<evidence type="ECO:0000313" key="3">
    <source>
        <dbReference type="EMBL" id="KAF2498129.1"/>
    </source>
</evidence>
<dbReference type="Proteomes" id="UP000799750">
    <property type="component" value="Unassembled WGS sequence"/>
</dbReference>
<dbReference type="EMBL" id="MU004186">
    <property type="protein sequence ID" value="KAF2498129.1"/>
    <property type="molecule type" value="Genomic_DNA"/>
</dbReference>
<protein>
    <submittedName>
        <fullName evidence="3">Uncharacterized protein</fullName>
    </submittedName>
</protein>
<keyword evidence="2" id="KW-0472">Membrane</keyword>
<feature type="transmembrane region" description="Helical" evidence="2">
    <location>
        <begin position="30"/>
        <end position="51"/>
    </location>
</feature>
<keyword evidence="2" id="KW-1133">Transmembrane helix</keyword>
<dbReference type="AlphaFoldDB" id="A0A6A6R0T8"/>
<proteinExistence type="predicted"/>
<accession>A0A6A6R0T8</accession>
<evidence type="ECO:0000256" key="1">
    <source>
        <dbReference type="SAM" id="MobiDB-lite"/>
    </source>
</evidence>
<keyword evidence="4" id="KW-1185">Reference proteome</keyword>
<evidence type="ECO:0000313" key="4">
    <source>
        <dbReference type="Proteomes" id="UP000799750"/>
    </source>
</evidence>
<keyword evidence="2" id="KW-0812">Transmembrane</keyword>
<gene>
    <name evidence="3" type="ORF">BU16DRAFT_559836</name>
</gene>
<organism evidence="3 4">
    <name type="scientific">Lophium mytilinum</name>
    <dbReference type="NCBI Taxonomy" id="390894"/>
    <lineage>
        <taxon>Eukaryota</taxon>
        <taxon>Fungi</taxon>
        <taxon>Dikarya</taxon>
        <taxon>Ascomycota</taxon>
        <taxon>Pezizomycotina</taxon>
        <taxon>Dothideomycetes</taxon>
        <taxon>Pleosporomycetidae</taxon>
        <taxon>Mytilinidiales</taxon>
        <taxon>Mytilinidiaceae</taxon>
        <taxon>Lophium</taxon>
    </lineage>
</organism>
<name>A0A6A6R0T8_9PEZI</name>
<feature type="region of interest" description="Disordered" evidence="1">
    <location>
        <begin position="61"/>
        <end position="105"/>
    </location>
</feature>
<evidence type="ECO:0000256" key="2">
    <source>
        <dbReference type="SAM" id="Phobius"/>
    </source>
</evidence>